<feature type="region of interest" description="Disordered" evidence="2">
    <location>
        <begin position="1"/>
        <end position="60"/>
    </location>
</feature>
<evidence type="ECO:0000256" key="1">
    <source>
        <dbReference type="SAM" id="Coils"/>
    </source>
</evidence>
<feature type="coiled-coil region" evidence="1">
    <location>
        <begin position="427"/>
        <end position="461"/>
    </location>
</feature>
<evidence type="ECO:0000313" key="3">
    <source>
        <dbReference type="EMBL" id="OXA45686.1"/>
    </source>
</evidence>
<sequence>MQNTRHTPGPGNNVVVLGTTSKTSRGKNKRSSLIAPQQDSSSSDTGGGSGRRRKSVPSEWEHNIGCNIRVDARHHQKLDITMPEIHHANSSSMPVPLNTIMKGWDNVPKLYQYKPSQLQVVYHRRTGENEVGDPVPPEPTKPPPECRCDPMQLKALGLQPRVSSSPSSYMDSPSTSSLPYNDIPFQDFDPIPNGTEDHLYEMPEPVIPEDYIHYFTDTSESVQDDPWYISSRNEMQQQEQLIADARSTHSMLTRTVESQTETNPTNISCQTEIYGKPAQCQTDKDSSRNQTMSSSGSRKSTFTTSSSQTHNMPSGAMIMKESDINHRQPKYQTTTATSQTEPLKLISSQSISISTQIYQDDFESEEIQNKTTSITNKSIINQCTGTETINFKEVSVQVDQVLERVVLEDCGSQTEIDIETPKICLECDFKQLQMEELEENMAELQERFKTMEKNQKEKELLVQDKTQWKDSSTNTDEEIIASLPTPIPEEDETLSNLKVDDHNDTKYLKLEQENEQLKLTIETLKIKLNTFHNGFKSLRTAIDKPIVVDNTNVTEETIQEVLNKAEDFITNCSNSQSRAKKINDHLTVLNTCVSVANGVLNETPTTIASTKPY</sequence>
<proteinExistence type="predicted"/>
<comment type="caution">
    <text evidence="3">The sequence shown here is derived from an EMBL/GenBank/DDBJ whole genome shotgun (WGS) entry which is preliminary data.</text>
</comment>
<keyword evidence="4" id="KW-1185">Reference proteome</keyword>
<organism evidence="3 4">
    <name type="scientific">Folsomia candida</name>
    <name type="common">Springtail</name>
    <dbReference type="NCBI Taxonomy" id="158441"/>
    <lineage>
        <taxon>Eukaryota</taxon>
        <taxon>Metazoa</taxon>
        <taxon>Ecdysozoa</taxon>
        <taxon>Arthropoda</taxon>
        <taxon>Hexapoda</taxon>
        <taxon>Collembola</taxon>
        <taxon>Entomobryomorpha</taxon>
        <taxon>Isotomoidea</taxon>
        <taxon>Isotomidae</taxon>
        <taxon>Proisotominae</taxon>
        <taxon>Folsomia</taxon>
    </lineage>
</organism>
<evidence type="ECO:0000256" key="2">
    <source>
        <dbReference type="SAM" id="MobiDB-lite"/>
    </source>
</evidence>
<protein>
    <submittedName>
        <fullName evidence="3">Uncharacterized protein</fullName>
    </submittedName>
</protein>
<accession>A0A226DN82</accession>
<feature type="compositionally biased region" description="Polar residues" evidence="2">
    <location>
        <begin position="288"/>
        <end position="312"/>
    </location>
</feature>
<keyword evidence="1" id="KW-0175">Coiled coil</keyword>
<dbReference type="EMBL" id="LNIX01000017">
    <property type="protein sequence ID" value="OXA45686.1"/>
    <property type="molecule type" value="Genomic_DNA"/>
</dbReference>
<reference evidence="3 4" key="1">
    <citation type="submission" date="2015-12" db="EMBL/GenBank/DDBJ databases">
        <title>The genome of Folsomia candida.</title>
        <authorList>
            <person name="Faddeeva A."/>
            <person name="Derks M.F."/>
            <person name="Anvar Y."/>
            <person name="Smit S."/>
            <person name="Van Straalen N."/>
            <person name="Roelofs D."/>
        </authorList>
    </citation>
    <scope>NUCLEOTIDE SEQUENCE [LARGE SCALE GENOMIC DNA]</scope>
    <source>
        <strain evidence="3 4">VU population</strain>
        <tissue evidence="3">Whole body</tissue>
    </source>
</reference>
<feature type="region of interest" description="Disordered" evidence="2">
    <location>
        <begin position="272"/>
        <end position="313"/>
    </location>
</feature>
<dbReference type="Proteomes" id="UP000198287">
    <property type="component" value="Unassembled WGS sequence"/>
</dbReference>
<name>A0A226DN82_FOLCA</name>
<evidence type="ECO:0000313" key="4">
    <source>
        <dbReference type="Proteomes" id="UP000198287"/>
    </source>
</evidence>
<gene>
    <name evidence="3" type="ORF">Fcan01_19716</name>
</gene>
<dbReference type="AlphaFoldDB" id="A0A226DN82"/>